<evidence type="ECO:0000313" key="3">
    <source>
        <dbReference type="Proteomes" id="UP000010290"/>
    </source>
</evidence>
<feature type="region of interest" description="Disordered" evidence="1">
    <location>
        <begin position="1"/>
        <end position="43"/>
    </location>
</feature>
<evidence type="ECO:0000313" key="2">
    <source>
        <dbReference type="EMBL" id="EKT57548.1"/>
    </source>
</evidence>
<feature type="compositionally biased region" description="Basic and acidic residues" evidence="1">
    <location>
        <begin position="28"/>
        <end position="43"/>
    </location>
</feature>
<dbReference type="AlphaFoldDB" id="K8WA65"/>
<name>K8WA65_9GAMM</name>
<proteinExistence type="predicted"/>
<dbReference type="Proteomes" id="UP000010290">
    <property type="component" value="Chromosome"/>
</dbReference>
<organism evidence="2 3">
    <name type="scientific">Providencia sneebia DSM 19967</name>
    <dbReference type="NCBI Taxonomy" id="1141660"/>
    <lineage>
        <taxon>Bacteria</taxon>
        <taxon>Pseudomonadati</taxon>
        <taxon>Pseudomonadota</taxon>
        <taxon>Gammaproteobacteria</taxon>
        <taxon>Enterobacterales</taxon>
        <taxon>Morganellaceae</taxon>
        <taxon>Providencia</taxon>
    </lineage>
</organism>
<dbReference type="OrthoDB" id="6465682at2"/>
<dbReference type="HOGENOM" id="CLU_2827802_0_0_6"/>
<dbReference type="EMBL" id="AKKN01000008">
    <property type="protein sequence ID" value="EKT57548.1"/>
    <property type="molecule type" value="Genomic_DNA"/>
</dbReference>
<keyword evidence="3" id="KW-1185">Reference proteome</keyword>
<dbReference type="PATRIC" id="fig|1141660.3.peg.1836"/>
<evidence type="ECO:0000256" key="1">
    <source>
        <dbReference type="SAM" id="MobiDB-lite"/>
    </source>
</evidence>
<comment type="caution">
    <text evidence="2">The sequence shown here is derived from an EMBL/GenBank/DDBJ whole genome shotgun (WGS) entry which is preliminary data.</text>
</comment>
<accession>K8WA65</accession>
<gene>
    <name evidence="2" type="ORF">OO7_09195</name>
</gene>
<sequence length="68" mass="7880">MAKTNRIIQAKESLYMKENTPTPSVETEDNRESVDTKAETESGKKFKEIVCPKVPTSYFKRAKRQRTK</sequence>
<reference evidence="2 3" key="1">
    <citation type="journal article" date="2012" name="BMC Genomics">
        <title>Comparative genomics of bacteria in the genus Providencia isolated from wild Drosophila melanogaster.</title>
        <authorList>
            <person name="Galac M.R."/>
            <person name="Lazzaro B.P."/>
        </authorList>
    </citation>
    <scope>NUCLEOTIDE SEQUENCE [LARGE SCALE GENOMIC DNA]</scope>
    <source>
        <strain evidence="2 3">DSM 19967</strain>
    </source>
</reference>
<protein>
    <submittedName>
        <fullName evidence="2">Uncharacterized protein</fullName>
    </submittedName>
</protein>
<dbReference type="RefSeq" id="WP_008915657.1">
    <property type="nucleotide sequence ID" value="NZ_CM001773.1"/>
</dbReference>